<keyword evidence="2" id="KW-1185">Reference proteome</keyword>
<comment type="caution">
    <text evidence="1">The sequence shown here is derived from an EMBL/GenBank/DDBJ whole genome shotgun (WGS) entry which is preliminary data.</text>
</comment>
<name>A0ACB7I4M9_MANES</name>
<dbReference type="Proteomes" id="UP000091857">
    <property type="component" value="Chromosome 2"/>
</dbReference>
<sequence>MKLSTSGLGQQGHEGEKKCLNSELWHACAGPLVSLPTVGSRVVYFPQGHSEQVAATTNKEVDGHIPNYPSLPPQLICQLHNVTMHADVETDEVYAQMTLQPLTPQEQKDTFLPMELGMPSKQPTNYFCKTLTASDTSTHGGFSVPRRAAEKVFPPLDFSQQPPAQELIARDLHDVEWKFRHIFRGQPKRHLLTTGWSVFVSAKRLVAGDSVLFIWNEKNQLLLGIRRATRPQTVMPSSVLSSDSMHIGLLAAAAHAAATNSCFTVFYNPRASPSEFVIPLSKYVKAVFHTRVSVGMRFRMLFETEESSVRRYMGTITGISDLDPVRWPNSHWRSVKVGWDESTAGERQPRVSLWEIEPLTTFPMYPSLFPLRLRRPWHPGPSSLLDNRDEAGNGLMWLRGGTGEQGLHSLNFQAVNMFPWTQQRLDPALLGNDQNQWYQAMLASGLGDPLRQQFMQFQQPFQYLQQSSNHYPLLQLQQQQQAIQQSTSHNILQAQNQISTESLPRHLLQQQLNNQPDDQAQQQQHNYHDALQIQGEQLKRQQSNLPSPSFSKTDFMDSSTKFSASTTPMQNMLGSLCAEGSGNLLDFTRTGQSPLTTLTEQLPQQSWVPKYAHSQVNAFTNAVSLPRPYPEKDHAVEPENCSLDAQNATNFGVNIDSSGLLLPTTLPRYATSTVDSDVSSMPLGDPGFQSSMYGGVQDSSELLPSAGQVDPPTPSRTFVKVYKSGSVGRSLDISRFSSYHELREELAQMFGIEGKLENPHRSGWQLVFVDRENDVLLLGDDPWEAFVNNVWYIKILSPGDVQKMGEQGLESFSPNVGQRIE</sequence>
<gene>
    <name evidence="1" type="ORF">MANES_02G082500v8</name>
</gene>
<reference evidence="2" key="1">
    <citation type="journal article" date="2016" name="Nat. Biotechnol.">
        <title>Sequencing wild and cultivated cassava and related species reveals extensive interspecific hybridization and genetic diversity.</title>
        <authorList>
            <person name="Bredeson J.V."/>
            <person name="Lyons J.B."/>
            <person name="Prochnik S.E."/>
            <person name="Wu G.A."/>
            <person name="Ha C.M."/>
            <person name="Edsinger-Gonzales E."/>
            <person name="Grimwood J."/>
            <person name="Schmutz J."/>
            <person name="Rabbi I.Y."/>
            <person name="Egesi C."/>
            <person name="Nauluvula P."/>
            <person name="Lebot V."/>
            <person name="Ndunguru J."/>
            <person name="Mkamilo G."/>
            <person name="Bart R.S."/>
            <person name="Setter T.L."/>
            <person name="Gleadow R.M."/>
            <person name="Kulakow P."/>
            <person name="Ferguson M.E."/>
            <person name="Rounsley S."/>
            <person name="Rokhsar D.S."/>
        </authorList>
    </citation>
    <scope>NUCLEOTIDE SEQUENCE [LARGE SCALE GENOMIC DNA]</scope>
    <source>
        <strain evidence="2">cv. AM560-2</strain>
    </source>
</reference>
<evidence type="ECO:0000313" key="2">
    <source>
        <dbReference type="Proteomes" id="UP000091857"/>
    </source>
</evidence>
<organism evidence="1 2">
    <name type="scientific">Manihot esculenta</name>
    <name type="common">Cassava</name>
    <name type="synonym">Jatropha manihot</name>
    <dbReference type="NCBI Taxonomy" id="3983"/>
    <lineage>
        <taxon>Eukaryota</taxon>
        <taxon>Viridiplantae</taxon>
        <taxon>Streptophyta</taxon>
        <taxon>Embryophyta</taxon>
        <taxon>Tracheophyta</taxon>
        <taxon>Spermatophyta</taxon>
        <taxon>Magnoliopsida</taxon>
        <taxon>eudicotyledons</taxon>
        <taxon>Gunneridae</taxon>
        <taxon>Pentapetalae</taxon>
        <taxon>rosids</taxon>
        <taxon>fabids</taxon>
        <taxon>Malpighiales</taxon>
        <taxon>Euphorbiaceae</taxon>
        <taxon>Crotonoideae</taxon>
        <taxon>Manihoteae</taxon>
        <taxon>Manihot</taxon>
    </lineage>
</organism>
<evidence type="ECO:0000313" key="1">
    <source>
        <dbReference type="EMBL" id="KAG8659827.1"/>
    </source>
</evidence>
<proteinExistence type="predicted"/>
<dbReference type="EMBL" id="CM004388">
    <property type="protein sequence ID" value="KAG8659827.1"/>
    <property type="molecule type" value="Genomic_DNA"/>
</dbReference>
<protein>
    <submittedName>
        <fullName evidence="1">Uncharacterized protein</fullName>
    </submittedName>
</protein>
<accession>A0ACB7I4M9</accession>